<feature type="transmembrane region" description="Helical" evidence="3">
    <location>
        <begin position="391"/>
        <end position="410"/>
    </location>
</feature>
<name>A0A4T0IWQ0_WALIC</name>
<feature type="compositionally biased region" description="Low complexity" evidence="2">
    <location>
        <begin position="253"/>
        <end position="268"/>
    </location>
</feature>
<keyword evidence="3" id="KW-0812">Transmembrane</keyword>
<feature type="region of interest" description="Disordered" evidence="2">
    <location>
        <begin position="281"/>
        <end position="303"/>
    </location>
</feature>
<proteinExistence type="predicted"/>
<feature type="region of interest" description="Disordered" evidence="2">
    <location>
        <begin position="252"/>
        <end position="271"/>
    </location>
</feature>
<feature type="region of interest" description="Disordered" evidence="2">
    <location>
        <begin position="1"/>
        <end position="22"/>
    </location>
</feature>
<reference evidence="4 5" key="1">
    <citation type="submission" date="2019-03" db="EMBL/GenBank/DDBJ databases">
        <title>Sequencing 23 genomes of Wallemia ichthyophaga.</title>
        <authorList>
            <person name="Gostincar C."/>
        </authorList>
    </citation>
    <scope>NUCLEOTIDE SEQUENCE [LARGE SCALE GENOMIC DNA]</scope>
    <source>
        <strain evidence="4 5">EXF-8621</strain>
    </source>
</reference>
<organism evidence="4 5">
    <name type="scientific">Wallemia ichthyophaga</name>
    <dbReference type="NCBI Taxonomy" id="245174"/>
    <lineage>
        <taxon>Eukaryota</taxon>
        <taxon>Fungi</taxon>
        <taxon>Dikarya</taxon>
        <taxon>Basidiomycota</taxon>
        <taxon>Wallemiomycotina</taxon>
        <taxon>Wallemiomycetes</taxon>
        <taxon>Wallemiales</taxon>
        <taxon>Wallemiaceae</taxon>
        <taxon>Wallemia</taxon>
    </lineage>
</organism>
<evidence type="ECO:0000313" key="4">
    <source>
        <dbReference type="EMBL" id="TIB12327.1"/>
    </source>
</evidence>
<keyword evidence="3" id="KW-0472">Membrane</keyword>
<dbReference type="EMBL" id="SPOF01000019">
    <property type="protein sequence ID" value="TIB12327.1"/>
    <property type="molecule type" value="Genomic_DNA"/>
</dbReference>
<protein>
    <submittedName>
        <fullName evidence="4">Uncharacterized protein</fullName>
    </submittedName>
</protein>
<evidence type="ECO:0000256" key="2">
    <source>
        <dbReference type="SAM" id="MobiDB-lite"/>
    </source>
</evidence>
<evidence type="ECO:0000313" key="5">
    <source>
        <dbReference type="Proteomes" id="UP000306954"/>
    </source>
</evidence>
<gene>
    <name evidence="4" type="ORF">E3P90_02071</name>
</gene>
<dbReference type="Proteomes" id="UP000306954">
    <property type="component" value="Unassembled WGS sequence"/>
</dbReference>
<comment type="caution">
    <text evidence="4">The sequence shown here is derived from an EMBL/GenBank/DDBJ whole genome shotgun (WGS) entry which is preliminary data.</text>
</comment>
<feature type="compositionally biased region" description="Polar residues" evidence="2">
    <location>
        <begin position="281"/>
        <end position="295"/>
    </location>
</feature>
<evidence type="ECO:0000256" key="3">
    <source>
        <dbReference type="SAM" id="Phobius"/>
    </source>
</evidence>
<evidence type="ECO:0000256" key="1">
    <source>
        <dbReference type="SAM" id="Coils"/>
    </source>
</evidence>
<keyword evidence="1" id="KW-0175">Coiled coil</keyword>
<feature type="coiled-coil region" evidence="1">
    <location>
        <begin position="146"/>
        <end position="198"/>
    </location>
</feature>
<dbReference type="AlphaFoldDB" id="A0A4T0IWQ0"/>
<accession>A0A4T0IWQ0</accession>
<keyword evidence="3" id="KW-1133">Transmembrane helix</keyword>
<sequence length="422" mass="48112">MEIGRAKPLYRSRSVRKPQSSSALQTTTLEDVALAMNVTIPEKSTSTRNYDNLDEMAPEIVKEQFIQVDNQKSHFESELSLSTAIAYQLFQQNDKLKQDQSKLLDQIDDFNKLISYHLNLNNDDFVVQKRHLSVALESQVEKSQSVAWIESQANELKIELSTLQKQITHQNLKAKRELRDLKNERDLLKTSLISAETRFQQLEIQLSLACKRKPLSNLRQEWRSSNDQESLCNSPVQFPQVINDSPLAHRRTYNSTHSSYSYSSRASSPQHEPLVLQLTNTPKLSSPSASASETFIQKRPSRSPSRTIKHARSFSDSAFMMGGSTQQKKLTLERELAMAKSLNERTKIVFQSVESFTTYVFKIPSCLSITQAIISINITVTFAILSTTLRAMAKLLLYMYLALVLLLFLLRSQMKAMRSLSH</sequence>